<evidence type="ECO:0000313" key="2">
    <source>
        <dbReference type="Proteomes" id="UP001186974"/>
    </source>
</evidence>
<keyword evidence="2" id="KW-1185">Reference proteome</keyword>
<comment type="caution">
    <text evidence="1">The sequence shown here is derived from an EMBL/GenBank/DDBJ whole genome shotgun (WGS) entry which is preliminary data.</text>
</comment>
<dbReference type="EMBL" id="JAWDJW010008273">
    <property type="protein sequence ID" value="KAK3060813.1"/>
    <property type="molecule type" value="Genomic_DNA"/>
</dbReference>
<reference evidence="1" key="1">
    <citation type="submission" date="2024-09" db="EMBL/GenBank/DDBJ databases">
        <title>Black Yeasts Isolated from many extreme environments.</title>
        <authorList>
            <person name="Coleine C."/>
            <person name="Stajich J.E."/>
            <person name="Selbmann L."/>
        </authorList>
    </citation>
    <scope>NUCLEOTIDE SEQUENCE</scope>
    <source>
        <strain evidence="1">CCFEE 5737</strain>
    </source>
</reference>
<accession>A0ACC3D2P3</accession>
<organism evidence="1 2">
    <name type="scientific">Coniosporium uncinatum</name>
    <dbReference type="NCBI Taxonomy" id="93489"/>
    <lineage>
        <taxon>Eukaryota</taxon>
        <taxon>Fungi</taxon>
        <taxon>Dikarya</taxon>
        <taxon>Ascomycota</taxon>
        <taxon>Pezizomycotina</taxon>
        <taxon>Dothideomycetes</taxon>
        <taxon>Dothideomycetes incertae sedis</taxon>
        <taxon>Coniosporium</taxon>
    </lineage>
</organism>
<dbReference type="Proteomes" id="UP001186974">
    <property type="component" value="Unassembled WGS sequence"/>
</dbReference>
<evidence type="ECO:0000313" key="1">
    <source>
        <dbReference type="EMBL" id="KAK3060813.1"/>
    </source>
</evidence>
<sequence length="179" mass="20250">MCTLYASKELYDWYSSRPYKTRAEPLNSKEDPFPIVLDADDIINNKHTVHDLAVTLNLDPNVILYEWDAASPEHLEKQGQVLGAFFGTVEKSCGIITSKGSQGIVLADEFKKWEKEFGVEDANVLLEYAENCMEDYEYLRARRFVGRKRTLGTTPNDMIQPLPVDRTEYVVAPSIAPAA</sequence>
<proteinExistence type="predicted"/>
<protein>
    <submittedName>
        <fullName evidence="1">Uncharacterized protein</fullName>
    </submittedName>
</protein>
<name>A0ACC3D2P3_9PEZI</name>
<gene>
    <name evidence="1" type="ORF">LTS18_007637</name>
</gene>